<evidence type="ECO:0000256" key="3">
    <source>
        <dbReference type="ARBA" id="ARBA00022578"/>
    </source>
</evidence>
<dbReference type="Proteomes" id="UP000287233">
    <property type="component" value="Chromosome"/>
</dbReference>
<gene>
    <name evidence="7" type="ORF">BIP78_1397</name>
</gene>
<comment type="similarity">
    <text evidence="2 6">Belongs to the transposase mutator family.</text>
</comment>
<evidence type="ECO:0000313" key="8">
    <source>
        <dbReference type="Proteomes" id="UP000287233"/>
    </source>
</evidence>
<dbReference type="GO" id="GO:0006313">
    <property type="term" value="P:DNA transposition"/>
    <property type="evidence" value="ECO:0007669"/>
    <property type="project" value="UniProtKB-UniRule"/>
</dbReference>
<evidence type="ECO:0000256" key="1">
    <source>
        <dbReference type="ARBA" id="ARBA00002190"/>
    </source>
</evidence>
<keyword evidence="5 6" id="KW-0233">DNA recombination</keyword>
<keyword evidence="4 6" id="KW-0238">DNA-binding</keyword>
<dbReference type="Pfam" id="PF00872">
    <property type="entry name" value="Transposase_mut"/>
    <property type="match status" value="1"/>
</dbReference>
<dbReference type="InterPro" id="IPR001207">
    <property type="entry name" value="Transposase_mutator"/>
</dbReference>
<evidence type="ECO:0000256" key="5">
    <source>
        <dbReference type="ARBA" id="ARBA00023172"/>
    </source>
</evidence>
<comment type="function">
    <text evidence="1 6">Required for the transposition of the insertion element.</text>
</comment>
<evidence type="ECO:0000313" key="7">
    <source>
        <dbReference type="EMBL" id="QAA77163.1"/>
    </source>
</evidence>
<accession>A0A410FVW7</accession>
<dbReference type="EMBL" id="CP034928">
    <property type="protein sequence ID" value="QAA77163.1"/>
    <property type="molecule type" value="Genomic_DNA"/>
</dbReference>
<dbReference type="NCBIfam" id="NF033543">
    <property type="entry name" value="transpos_IS256"/>
    <property type="match status" value="1"/>
</dbReference>
<evidence type="ECO:0000256" key="2">
    <source>
        <dbReference type="ARBA" id="ARBA00010961"/>
    </source>
</evidence>
<dbReference type="AlphaFoldDB" id="A0A410FVW7"/>
<sequence>MAAVVAVGVTRTGEREVLGFDVGPAESYGFWVAFLRGLASRGLFGVKLAISDAHVGLRQALSEALAGASWQRCRVHFMRNPLGLVPGGAQPLVGAWVRTIFALPDQDAAREQLELVAGSIDGKSPKAADLLREAGEDVIAHMAFPQAHWRRIHSTNVLERLHREVNRRCNVVGIFPNARSALRLIGAVQEEQGDEWLAVRRYFSLGSMAVLYGSSPEELEVLPLEVPKEVIAL</sequence>
<dbReference type="KEGG" id="bih:BIP78_1397"/>
<dbReference type="GO" id="GO:0004803">
    <property type="term" value="F:transposase activity"/>
    <property type="evidence" value="ECO:0007669"/>
    <property type="project" value="UniProtKB-UniRule"/>
</dbReference>
<dbReference type="PANTHER" id="PTHR33217:SF7">
    <property type="entry name" value="TRANSPOSASE FOR INSERTION SEQUENCE ELEMENT IS1081"/>
    <property type="match status" value="1"/>
</dbReference>
<name>A0A410FVW7_BIPS1</name>
<organism evidence="7 8">
    <name type="scientific">Bipolaricaulis sibiricus</name>
    <dbReference type="NCBI Taxonomy" id="2501609"/>
    <lineage>
        <taxon>Bacteria</taxon>
        <taxon>Candidatus Bipolaricaulota</taxon>
        <taxon>Candidatus Bipolaricaulia</taxon>
        <taxon>Candidatus Bipolaricaulales</taxon>
        <taxon>Candidatus Bipolaricaulaceae</taxon>
        <taxon>Candidatus Bipolaricaulis</taxon>
    </lineage>
</organism>
<keyword evidence="6" id="KW-0814">Transposable element</keyword>
<reference evidence="8" key="1">
    <citation type="submission" date="2018-12" db="EMBL/GenBank/DDBJ databases">
        <title>Complete genome sequence of an uncultured bacterium of the candidate phylum Bipolaricaulota.</title>
        <authorList>
            <person name="Kadnikov V.V."/>
            <person name="Mardanov A.V."/>
            <person name="Beletsky A.V."/>
            <person name="Frank Y.A."/>
            <person name="Karnachuk O.V."/>
            <person name="Ravin N.V."/>
        </authorList>
    </citation>
    <scope>NUCLEOTIDE SEQUENCE [LARGE SCALE GENOMIC DNA]</scope>
</reference>
<keyword evidence="3 6" id="KW-0815">Transposition</keyword>
<protein>
    <recommendedName>
        <fullName evidence="6">Mutator family transposase</fullName>
    </recommendedName>
</protein>
<evidence type="ECO:0000256" key="4">
    <source>
        <dbReference type="ARBA" id="ARBA00023125"/>
    </source>
</evidence>
<dbReference type="GO" id="GO:0003677">
    <property type="term" value="F:DNA binding"/>
    <property type="evidence" value="ECO:0007669"/>
    <property type="project" value="UniProtKB-UniRule"/>
</dbReference>
<proteinExistence type="inferred from homology"/>
<evidence type="ECO:0000256" key="6">
    <source>
        <dbReference type="RuleBase" id="RU365089"/>
    </source>
</evidence>
<dbReference type="PANTHER" id="PTHR33217">
    <property type="entry name" value="TRANSPOSASE FOR INSERTION SEQUENCE ELEMENT IS1081"/>
    <property type="match status" value="1"/>
</dbReference>